<keyword evidence="7 15" id="KW-0418">Kinase</keyword>
<dbReference type="STRING" id="1121298.SAMN05444401_2196"/>
<keyword evidence="6" id="KW-0547">Nucleotide-binding</keyword>
<evidence type="ECO:0000256" key="8">
    <source>
        <dbReference type="ARBA" id="ARBA00022840"/>
    </source>
</evidence>
<dbReference type="InterPro" id="IPR003660">
    <property type="entry name" value="HAMP_dom"/>
</dbReference>
<name>A0A1M6GQ47_9CLOT</name>
<evidence type="ECO:0000256" key="13">
    <source>
        <dbReference type="SAM" id="Phobius"/>
    </source>
</evidence>
<gene>
    <name evidence="15" type="ORF">SAMN05444401_2196</name>
</gene>
<dbReference type="InterPro" id="IPR003594">
    <property type="entry name" value="HATPase_dom"/>
</dbReference>
<evidence type="ECO:0000256" key="12">
    <source>
        <dbReference type="SAM" id="Coils"/>
    </source>
</evidence>
<dbReference type="SUPFAM" id="SSF158472">
    <property type="entry name" value="HAMP domain-like"/>
    <property type="match status" value="1"/>
</dbReference>
<accession>A0A1M6GQ47</accession>
<evidence type="ECO:0000256" key="5">
    <source>
        <dbReference type="ARBA" id="ARBA00022692"/>
    </source>
</evidence>
<dbReference type="Gene3D" id="6.10.340.10">
    <property type="match status" value="1"/>
</dbReference>
<keyword evidence="16" id="KW-1185">Reference proteome</keyword>
<dbReference type="SMART" id="SM00304">
    <property type="entry name" value="HAMP"/>
    <property type="match status" value="1"/>
</dbReference>
<organism evidence="15 16">
    <name type="scientific">Clostridium amylolyticum</name>
    <dbReference type="NCBI Taxonomy" id="1121298"/>
    <lineage>
        <taxon>Bacteria</taxon>
        <taxon>Bacillati</taxon>
        <taxon>Bacillota</taxon>
        <taxon>Clostridia</taxon>
        <taxon>Eubacteriales</taxon>
        <taxon>Clostridiaceae</taxon>
        <taxon>Clostridium</taxon>
    </lineage>
</organism>
<dbReference type="InterPro" id="IPR050640">
    <property type="entry name" value="Bact_2-comp_sensor_kinase"/>
</dbReference>
<dbReference type="OrthoDB" id="9809348at2"/>
<keyword evidence="12" id="KW-0175">Coiled coil</keyword>
<dbReference type="Pfam" id="PF06580">
    <property type="entry name" value="His_kinase"/>
    <property type="match status" value="1"/>
</dbReference>
<dbReference type="PANTHER" id="PTHR34220">
    <property type="entry name" value="SENSOR HISTIDINE KINASE YPDA"/>
    <property type="match status" value="1"/>
</dbReference>
<keyword evidence="3" id="KW-0597">Phosphoprotein</keyword>
<evidence type="ECO:0000256" key="11">
    <source>
        <dbReference type="ARBA" id="ARBA00023136"/>
    </source>
</evidence>
<evidence type="ECO:0000256" key="1">
    <source>
        <dbReference type="ARBA" id="ARBA00004651"/>
    </source>
</evidence>
<dbReference type="InterPro" id="IPR010559">
    <property type="entry name" value="Sig_transdc_His_kin_internal"/>
</dbReference>
<evidence type="ECO:0000256" key="3">
    <source>
        <dbReference type="ARBA" id="ARBA00022553"/>
    </source>
</evidence>
<feature type="domain" description="HAMP" evidence="14">
    <location>
        <begin position="304"/>
        <end position="356"/>
    </location>
</feature>
<evidence type="ECO:0000256" key="7">
    <source>
        <dbReference type="ARBA" id="ARBA00022777"/>
    </source>
</evidence>
<evidence type="ECO:0000256" key="9">
    <source>
        <dbReference type="ARBA" id="ARBA00022989"/>
    </source>
</evidence>
<keyword evidence="5 13" id="KW-0812">Transmembrane</keyword>
<keyword evidence="9 13" id="KW-1133">Transmembrane helix</keyword>
<comment type="subcellular location">
    <subcellularLocation>
        <location evidence="1">Cell membrane</location>
        <topology evidence="1">Multi-pass membrane protein</topology>
    </subcellularLocation>
</comment>
<dbReference type="GO" id="GO:0000155">
    <property type="term" value="F:phosphorelay sensor kinase activity"/>
    <property type="evidence" value="ECO:0007669"/>
    <property type="project" value="InterPro"/>
</dbReference>
<evidence type="ECO:0000256" key="10">
    <source>
        <dbReference type="ARBA" id="ARBA00023012"/>
    </source>
</evidence>
<keyword evidence="11 13" id="KW-0472">Membrane</keyword>
<feature type="transmembrane region" description="Helical" evidence="13">
    <location>
        <begin position="284"/>
        <end position="302"/>
    </location>
</feature>
<evidence type="ECO:0000256" key="4">
    <source>
        <dbReference type="ARBA" id="ARBA00022679"/>
    </source>
</evidence>
<evidence type="ECO:0000256" key="2">
    <source>
        <dbReference type="ARBA" id="ARBA00022475"/>
    </source>
</evidence>
<dbReference type="EMBL" id="FQZO01000003">
    <property type="protein sequence ID" value="SHJ12000.1"/>
    <property type="molecule type" value="Genomic_DNA"/>
</dbReference>
<dbReference type="SUPFAM" id="SSF55874">
    <property type="entry name" value="ATPase domain of HSP90 chaperone/DNA topoisomerase II/histidine kinase"/>
    <property type="match status" value="1"/>
</dbReference>
<dbReference type="Pfam" id="PF00672">
    <property type="entry name" value="HAMP"/>
    <property type="match status" value="1"/>
</dbReference>
<dbReference type="Pfam" id="PF02518">
    <property type="entry name" value="HATPase_c"/>
    <property type="match status" value="1"/>
</dbReference>
<keyword evidence="4" id="KW-0808">Transferase</keyword>
<feature type="coiled-coil region" evidence="12">
    <location>
        <begin position="344"/>
        <end position="376"/>
    </location>
</feature>
<evidence type="ECO:0000256" key="6">
    <source>
        <dbReference type="ARBA" id="ARBA00022741"/>
    </source>
</evidence>
<dbReference type="RefSeq" id="WP_073006429.1">
    <property type="nucleotide sequence ID" value="NZ_FQZO01000003.1"/>
</dbReference>
<dbReference type="Proteomes" id="UP000184080">
    <property type="component" value="Unassembled WGS sequence"/>
</dbReference>
<reference evidence="15 16" key="1">
    <citation type="submission" date="2016-11" db="EMBL/GenBank/DDBJ databases">
        <authorList>
            <person name="Jaros S."/>
            <person name="Januszkiewicz K."/>
            <person name="Wedrychowicz H."/>
        </authorList>
    </citation>
    <scope>NUCLEOTIDE SEQUENCE [LARGE SCALE GENOMIC DNA]</scope>
    <source>
        <strain evidence="15 16">DSM 21864</strain>
    </source>
</reference>
<proteinExistence type="predicted"/>
<dbReference type="InterPro" id="IPR036890">
    <property type="entry name" value="HATPase_C_sf"/>
</dbReference>
<dbReference type="PROSITE" id="PS50885">
    <property type="entry name" value="HAMP"/>
    <property type="match status" value="1"/>
</dbReference>
<dbReference type="AlphaFoldDB" id="A0A1M6GQ47"/>
<evidence type="ECO:0000259" key="14">
    <source>
        <dbReference type="PROSITE" id="PS50885"/>
    </source>
</evidence>
<dbReference type="GO" id="GO:0005524">
    <property type="term" value="F:ATP binding"/>
    <property type="evidence" value="ECO:0007669"/>
    <property type="project" value="UniProtKB-KW"/>
</dbReference>
<evidence type="ECO:0000313" key="16">
    <source>
        <dbReference type="Proteomes" id="UP000184080"/>
    </source>
</evidence>
<dbReference type="CDD" id="cd06225">
    <property type="entry name" value="HAMP"/>
    <property type="match status" value="1"/>
</dbReference>
<evidence type="ECO:0000313" key="15">
    <source>
        <dbReference type="EMBL" id="SHJ12000.1"/>
    </source>
</evidence>
<keyword evidence="10" id="KW-0902">Two-component regulatory system</keyword>
<dbReference type="Gene3D" id="3.30.565.10">
    <property type="entry name" value="Histidine kinase-like ATPase, C-terminal domain"/>
    <property type="match status" value="1"/>
</dbReference>
<dbReference type="PANTHER" id="PTHR34220:SF11">
    <property type="entry name" value="SENSOR PROTEIN KINASE HPTS"/>
    <property type="match status" value="1"/>
</dbReference>
<keyword evidence="2" id="KW-1003">Cell membrane</keyword>
<sequence>MKKTFRKKMFIVLLLVLFISSLGVSYIWYFKSRSMITDEVFKSTKILVEERNKDFEKAIKDLDYMSMSISANNLKVSRVISNKWDDAYLRIQSEKKLQEYMDSLYGSRNYISTIVISNTMGDIYKRGSSINDDYILNQSFYNTLKDKGLERIIVPYYDKYNNVKEIFIIRNIIYNEKIIGYSIVGMSYDYLKEIFDKNLPQNSLLFIKNDKGDNIYKNFTDDYQNLLLETETIKIEENGYKLTNIKREKYLVIKFNSDYTKFKLTAVVPTKKMFADVNKTLNNILVLILVGMGALVFLVNFISREISKNVQILSEGMRSFSEGNLEAKVNIKSQDELGELGHSFNEMTERIQNLLNNIKENEKEKVNLEIKALQGQINMHFLFNTLNTIKDLCYIQRVTNVERLVNSLMQLLHISMGKEDGLIVLKKEIEYIEHYLEIYRYKHLDNIQCFINVDEDIMECMVLKFILQPIVENSIIHGFEDMTENVKGVIYIKGAIEEGDIRITIIDNGKGFKMEDENKNFTGIGIANVDKRIKMNFGHRYGITIKSILNTSTTVELLIPYIRGNTND</sequence>
<dbReference type="GO" id="GO:0005886">
    <property type="term" value="C:plasma membrane"/>
    <property type="evidence" value="ECO:0007669"/>
    <property type="project" value="UniProtKB-SubCell"/>
</dbReference>
<protein>
    <submittedName>
        <fullName evidence="15">Two-component system, sensor histidine kinase YesM</fullName>
    </submittedName>
</protein>
<keyword evidence="8" id="KW-0067">ATP-binding</keyword>